<proteinExistence type="predicted"/>
<evidence type="ECO:0000313" key="2">
    <source>
        <dbReference type="Proteomes" id="UP001304243"/>
    </source>
</evidence>
<comment type="caution">
    <text evidence="1">The sequence shown here is derived from an EMBL/GenBank/DDBJ whole genome shotgun (WGS) entry which is preliminary data.</text>
</comment>
<gene>
    <name evidence="1" type="ORF">ATC70_003611</name>
</gene>
<accession>A0AAN7HYL1</accession>
<name>A0AAN7HYL1_9FUNG</name>
<dbReference type="GeneID" id="89947313"/>
<keyword evidence="2" id="KW-1185">Reference proteome</keyword>
<dbReference type="RefSeq" id="XP_064679567.1">
    <property type="nucleotide sequence ID" value="XM_064822967.1"/>
</dbReference>
<sequence length="305" mass="34818">MLPIGPQLATLFENPNFIRVLDDEDSSIRARFKGDTMLNLVNNKHLFDNRYDIGLSLYVDRFQSHKKGGAKLNLVMLQILNLPSAYRYKIEFLIDFDIIPNTKRLDSYLQYLVSELEKLAHDGLQVQRNNSTSISLKVHLMGSFGDIPSVSELNFLASHTSLQGCRFCTIIGISKNEYKSSALELGIERPSLFRNLPSFIDPTFVGLDEFHLFGQNMGPRIKKMFTDKESILRLKPRQIEKIIVCLNQLASTSPLIIFEGDFMDVFSKGGTARGVDWLVFLKYFVPTVEYIHYDLHSDSSSSYQI</sequence>
<protein>
    <submittedName>
        <fullName evidence="1">Uncharacterized protein</fullName>
    </submittedName>
</protein>
<dbReference type="EMBL" id="JASEJX010000021">
    <property type="protein sequence ID" value="KAK4512901.1"/>
    <property type="molecule type" value="Genomic_DNA"/>
</dbReference>
<dbReference type="AlphaFoldDB" id="A0AAN7HYL1"/>
<organism evidence="1 2">
    <name type="scientific">Mucor velutinosus</name>
    <dbReference type="NCBI Taxonomy" id="708070"/>
    <lineage>
        <taxon>Eukaryota</taxon>
        <taxon>Fungi</taxon>
        <taxon>Fungi incertae sedis</taxon>
        <taxon>Mucoromycota</taxon>
        <taxon>Mucoromycotina</taxon>
        <taxon>Mucoromycetes</taxon>
        <taxon>Mucorales</taxon>
        <taxon>Mucorineae</taxon>
        <taxon>Mucoraceae</taxon>
        <taxon>Mucor</taxon>
    </lineage>
</organism>
<evidence type="ECO:0000313" key="1">
    <source>
        <dbReference type="EMBL" id="KAK4512901.1"/>
    </source>
</evidence>
<reference evidence="1 2" key="1">
    <citation type="submission" date="2022-11" db="EMBL/GenBank/DDBJ databases">
        <title>Mucor velutinosus strain NIH1002 WGS.</title>
        <authorList>
            <person name="Subramanian P."/>
            <person name="Mullikin J.C."/>
            <person name="Segre J.A."/>
            <person name="Zelazny A.M."/>
        </authorList>
    </citation>
    <scope>NUCLEOTIDE SEQUENCE [LARGE SCALE GENOMIC DNA]</scope>
    <source>
        <strain evidence="1 2">NIH1002</strain>
    </source>
</reference>
<dbReference type="Proteomes" id="UP001304243">
    <property type="component" value="Unassembled WGS sequence"/>
</dbReference>